<feature type="compositionally biased region" description="Polar residues" evidence="7">
    <location>
        <begin position="405"/>
        <end position="419"/>
    </location>
</feature>
<accession>A0A016TRT6</accession>
<keyword evidence="2" id="KW-0548">Nucleotidyltransferase</keyword>
<feature type="compositionally biased region" description="Polar residues" evidence="7">
    <location>
        <begin position="346"/>
        <end position="361"/>
    </location>
</feature>
<dbReference type="GO" id="GO:0004519">
    <property type="term" value="F:endonuclease activity"/>
    <property type="evidence" value="ECO:0007669"/>
    <property type="project" value="UniProtKB-KW"/>
</dbReference>
<evidence type="ECO:0000256" key="1">
    <source>
        <dbReference type="ARBA" id="ARBA00022679"/>
    </source>
</evidence>
<dbReference type="InterPro" id="IPR050951">
    <property type="entry name" value="Retrovirus_Pol_polyprotein"/>
</dbReference>
<feature type="compositionally biased region" description="Polar residues" evidence="7">
    <location>
        <begin position="318"/>
        <end position="331"/>
    </location>
</feature>
<dbReference type="Proteomes" id="UP000024635">
    <property type="component" value="Unassembled WGS sequence"/>
</dbReference>
<dbReference type="OrthoDB" id="5871651at2759"/>
<keyword evidence="10" id="KW-1185">Reference proteome</keyword>
<keyword evidence="1" id="KW-0808">Transferase</keyword>
<reference evidence="10" key="1">
    <citation type="journal article" date="2015" name="Nat. Genet.">
        <title>The genome and transcriptome of the zoonotic hookworm Ancylostoma ceylanicum identify infection-specific gene families.</title>
        <authorList>
            <person name="Schwarz E.M."/>
            <person name="Hu Y."/>
            <person name="Antoshechkin I."/>
            <person name="Miller M.M."/>
            <person name="Sternberg P.W."/>
            <person name="Aroian R.V."/>
        </authorList>
    </citation>
    <scope>NUCLEOTIDE SEQUENCE</scope>
    <source>
        <strain evidence="10">HY135</strain>
    </source>
</reference>
<evidence type="ECO:0000256" key="2">
    <source>
        <dbReference type="ARBA" id="ARBA00022695"/>
    </source>
</evidence>
<dbReference type="GO" id="GO:0016787">
    <property type="term" value="F:hydrolase activity"/>
    <property type="evidence" value="ECO:0007669"/>
    <property type="project" value="UniProtKB-KW"/>
</dbReference>
<evidence type="ECO:0000256" key="6">
    <source>
        <dbReference type="ARBA" id="ARBA00022918"/>
    </source>
</evidence>
<dbReference type="STRING" id="53326.A0A016TRT6"/>
<dbReference type="CDD" id="cd09274">
    <property type="entry name" value="RNase_HI_RT_Ty3"/>
    <property type="match status" value="1"/>
</dbReference>
<dbReference type="AlphaFoldDB" id="A0A016TRT6"/>
<evidence type="ECO:0000256" key="5">
    <source>
        <dbReference type="ARBA" id="ARBA00022801"/>
    </source>
</evidence>
<keyword evidence="5" id="KW-0378">Hydrolase</keyword>
<dbReference type="Pfam" id="PF17917">
    <property type="entry name" value="RT_RNaseH"/>
    <property type="match status" value="1"/>
</dbReference>
<dbReference type="InterPro" id="IPR043502">
    <property type="entry name" value="DNA/RNA_pol_sf"/>
</dbReference>
<dbReference type="InterPro" id="IPR041373">
    <property type="entry name" value="RT_RNaseH"/>
</dbReference>
<dbReference type="Gene3D" id="3.30.70.270">
    <property type="match status" value="1"/>
</dbReference>
<dbReference type="PANTHER" id="PTHR37984">
    <property type="entry name" value="PROTEIN CBG26694"/>
    <property type="match status" value="1"/>
</dbReference>
<gene>
    <name evidence="9" type="primary">Acey_s0082.g1594</name>
    <name evidence="9" type="ORF">Y032_0082g1594</name>
</gene>
<evidence type="ECO:0000313" key="10">
    <source>
        <dbReference type="Proteomes" id="UP000024635"/>
    </source>
</evidence>
<sequence length="734" mass="83274">MHSYSPAEANTKTIREFPTPRNTKEVKRFLGMVGFFRKFIPNFANTAEPLTWLTRKDNKFQWTEKQEAASVELRDALLRKPILGYPDYKKSFHIFTDASAVAQAGALMQEYEVGTNKFYAIAYCSRTLTETERRWPVVQIELGAIIYALRQFKPYICMAKVVLHSDHKPLTFLLNKSKTHDNLARWMIELQSYDIKVVHIKGEKYTVADAISRALEDKSEMNSSRKELEDIIEFPVSLPTILVASEEPPRSATLPNRTFIRGTGHSIDMSRERKNDEFLSLIHSLKIGIPLPSAVPEKTKAEATAFAEQQEDKDDVHMQNNDDGGNQTENLLLSPPRPPQLETTKEPNTGSQVSATVTSLRRQYPRYCPNICGDSSDDEEELQQYKPRSRESSPESEASRELPVRTQSITSSEGSTPKNYGTYAGRPRDYSRSPSECDYPIKKAKVDDEVAQTLTSLVKQASLHPPEPAEEDPQTKQTEAIPRPKNHVSIIAAVGPKAIEAFRENNSCEHLSELRREGKPLPTMPVVELASNEEKNTYVHGLVLDGDVAPVLYRIKCFFELGVKLESVHVEVPLPDRPDLHTIQLDHFGINIKTGKRGIDITKMMFGDLVWVYSLAVTSKYATSNMEIPLTVGDAVRHRQPNVWRAARFALIYRELTPTLGFVISIVSKQNAVFKICMQGHRQLVTVNRNRLENPNDFNKIEANSFIIAPFRERQIDYMVFACEWRAGFRELSS</sequence>
<feature type="region of interest" description="Disordered" evidence="7">
    <location>
        <begin position="459"/>
        <end position="482"/>
    </location>
</feature>
<feature type="region of interest" description="Disordered" evidence="7">
    <location>
        <begin position="299"/>
        <end position="436"/>
    </location>
</feature>
<dbReference type="GO" id="GO:0003964">
    <property type="term" value="F:RNA-directed DNA polymerase activity"/>
    <property type="evidence" value="ECO:0007669"/>
    <property type="project" value="UniProtKB-KW"/>
</dbReference>
<evidence type="ECO:0000256" key="3">
    <source>
        <dbReference type="ARBA" id="ARBA00022722"/>
    </source>
</evidence>
<name>A0A016TRT6_9BILA</name>
<evidence type="ECO:0000313" key="9">
    <source>
        <dbReference type="EMBL" id="EYC05456.1"/>
    </source>
</evidence>
<protein>
    <recommendedName>
        <fullName evidence="8">Reverse transcriptase RNase H-like domain-containing protein</fullName>
    </recommendedName>
</protein>
<evidence type="ECO:0000259" key="8">
    <source>
        <dbReference type="Pfam" id="PF17917"/>
    </source>
</evidence>
<dbReference type="InterPro" id="IPR043128">
    <property type="entry name" value="Rev_trsase/Diguanyl_cyclase"/>
</dbReference>
<dbReference type="FunFam" id="3.30.70.270:FF:000026">
    <property type="entry name" value="Transposon Ty3-G Gag-Pol polyprotein"/>
    <property type="match status" value="1"/>
</dbReference>
<comment type="caution">
    <text evidence="9">The sequence shown here is derived from an EMBL/GenBank/DDBJ whole genome shotgun (WGS) entry which is preliminary data.</text>
</comment>
<evidence type="ECO:0000256" key="7">
    <source>
        <dbReference type="SAM" id="MobiDB-lite"/>
    </source>
</evidence>
<keyword evidence="6" id="KW-0695">RNA-directed DNA polymerase</keyword>
<keyword evidence="4" id="KW-0255">Endonuclease</keyword>
<organism evidence="9 10">
    <name type="scientific">Ancylostoma ceylanicum</name>
    <dbReference type="NCBI Taxonomy" id="53326"/>
    <lineage>
        <taxon>Eukaryota</taxon>
        <taxon>Metazoa</taxon>
        <taxon>Ecdysozoa</taxon>
        <taxon>Nematoda</taxon>
        <taxon>Chromadorea</taxon>
        <taxon>Rhabditida</taxon>
        <taxon>Rhabditina</taxon>
        <taxon>Rhabditomorpha</taxon>
        <taxon>Strongyloidea</taxon>
        <taxon>Ancylostomatidae</taxon>
        <taxon>Ancylostomatinae</taxon>
        <taxon>Ancylostoma</taxon>
    </lineage>
</organism>
<dbReference type="EMBL" id="JARK01001418">
    <property type="protein sequence ID" value="EYC05456.1"/>
    <property type="molecule type" value="Genomic_DNA"/>
</dbReference>
<feature type="compositionally biased region" description="Basic and acidic residues" evidence="7">
    <location>
        <begin position="388"/>
        <end position="403"/>
    </location>
</feature>
<dbReference type="SUPFAM" id="SSF56672">
    <property type="entry name" value="DNA/RNA polymerases"/>
    <property type="match status" value="1"/>
</dbReference>
<feature type="domain" description="Reverse transcriptase RNase H-like" evidence="8">
    <location>
        <begin position="87"/>
        <end position="193"/>
    </location>
</feature>
<keyword evidence="3" id="KW-0540">Nuclease</keyword>
<dbReference type="PANTHER" id="PTHR37984:SF5">
    <property type="entry name" value="PROTEIN NYNRIN-LIKE"/>
    <property type="match status" value="1"/>
</dbReference>
<evidence type="ECO:0000256" key="4">
    <source>
        <dbReference type="ARBA" id="ARBA00022759"/>
    </source>
</evidence>
<proteinExistence type="predicted"/>